<dbReference type="PANTHER" id="PTHR43649">
    <property type="entry name" value="ARABINOSE-BINDING PROTEIN-RELATED"/>
    <property type="match status" value="1"/>
</dbReference>
<dbReference type="SUPFAM" id="SSF53850">
    <property type="entry name" value="Periplasmic binding protein-like II"/>
    <property type="match status" value="1"/>
</dbReference>
<keyword evidence="4" id="KW-0564">Palmitate</keyword>
<feature type="signal peptide" evidence="7">
    <location>
        <begin position="1"/>
        <end position="28"/>
    </location>
</feature>
<evidence type="ECO:0000256" key="3">
    <source>
        <dbReference type="ARBA" id="ARBA00023136"/>
    </source>
</evidence>
<evidence type="ECO:0000256" key="1">
    <source>
        <dbReference type="ARBA" id="ARBA00022475"/>
    </source>
</evidence>
<name>A0A089LGE7_PAEBO</name>
<accession>A0A089LGE7</accession>
<gene>
    <name evidence="8" type="ORF">PBOR_29410</name>
</gene>
<dbReference type="Gene3D" id="3.40.190.10">
    <property type="entry name" value="Periplasmic binding protein-like II"/>
    <property type="match status" value="1"/>
</dbReference>
<organism evidence="8 9">
    <name type="scientific">Paenibacillus borealis</name>
    <dbReference type="NCBI Taxonomy" id="160799"/>
    <lineage>
        <taxon>Bacteria</taxon>
        <taxon>Bacillati</taxon>
        <taxon>Bacillota</taxon>
        <taxon>Bacilli</taxon>
        <taxon>Bacillales</taxon>
        <taxon>Paenibacillaceae</taxon>
        <taxon>Paenibacillus</taxon>
    </lineage>
</organism>
<proteinExistence type="predicted"/>
<dbReference type="OrthoDB" id="2823382at2"/>
<evidence type="ECO:0000313" key="9">
    <source>
        <dbReference type="Proteomes" id="UP000029518"/>
    </source>
</evidence>
<evidence type="ECO:0000256" key="2">
    <source>
        <dbReference type="ARBA" id="ARBA00022729"/>
    </source>
</evidence>
<feature type="compositionally biased region" description="Low complexity" evidence="6">
    <location>
        <begin position="49"/>
        <end position="69"/>
    </location>
</feature>
<evidence type="ECO:0000256" key="5">
    <source>
        <dbReference type="ARBA" id="ARBA00023288"/>
    </source>
</evidence>
<feature type="compositionally biased region" description="Polar residues" evidence="6">
    <location>
        <begin position="27"/>
        <end position="48"/>
    </location>
</feature>
<feature type="chain" id="PRO_5005413310" description="ABC transporter substrate-binding protein" evidence="7">
    <location>
        <begin position="29"/>
        <end position="478"/>
    </location>
</feature>
<dbReference type="InterPro" id="IPR050490">
    <property type="entry name" value="Bact_solute-bd_prot1"/>
</dbReference>
<evidence type="ECO:0000313" key="8">
    <source>
        <dbReference type="EMBL" id="AIQ60601.1"/>
    </source>
</evidence>
<evidence type="ECO:0000256" key="4">
    <source>
        <dbReference type="ARBA" id="ARBA00023139"/>
    </source>
</evidence>
<dbReference type="Pfam" id="PF01547">
    <property type="entry name" value="SBP_bac_1"/>
    <property type="match status" value="1"/>
</dbReference>
<evidence type="ECO:0008006" key="10">
    <source>
        <dbReference type="Google" id="ProtNLM"/>
    </source>
</evidence>
<dbReference type="InterPro" id="IPR006059">
    <property type="entry name" value="SBP"/>
</dbReference>
<dbReference type="EMBL" id="CP009285">
    <property type="protein sequence ID" value="AIQ60601.1"/>
    <property type="molecule type" value="Genomic_DNA"/>
</dbReference>
<reference evidence="8" key="1">
    <citation type="submission" date="2014-08" db="EMBL/GenBank/DDBJ databases">
        <title>Comparative genomics of the Paenibacillus odorifer group.</title>
        <authorList>
            <person name="den Bakker H.C."/>
            <person name="Tsai Y.-C.Y.-C."/>
            <person name="Martin N."/>
            <person name="Korlach J."/>
            <person name="Wiedmann M."/>
        </authorList>
    </citation>
    <scope>NUCLEOTIDE SEQUENCE [LARGE SCALE GENOMIC DNA]</scope>
    <source>
        <strain evidence="8">DSM 13188</strain>
    </source>
</reference>
<sequence length="478" mass="52719">MKRKTNNLLGCLLLAVALMLPACSSAPATSGNESSSNNEKTTASANVGTTEATTETAEPAASEAVAADTAATDLPSKDITGEVTVWAFNEQVFEEIGKAFMAEYPGIKLKTVVMPFADLHDKLQTTIAAGSGAPDVAEVEMYQLNRYMAGHVLENLLEEPYNAGKYKDLVTPFNWERWMTPDSSELLGMPWDMTPGVYYYRADIFEELGLPSDPAELGEYMQDEENFLNLVQILKANGKYFMEWSDGPVVWAGDEVGYFDKDMNWTRNTDKMVNILDITKRGQQLGWAPHIGYGSDEGKQLVLKGDLVGVVSGSFGARGLQETFPELAGKWKVTRLPVGINVGMGGSSFVIPAQSKNKEAAWAYIQWSMRSENAWKIWTKHSIQPGYKDISSLDWYASTKNEYLGGQEEFKLYEQLSNDIPVKHLTPVDNKGWEIFIAAIGDALAKNTDSKTVIQKIGDDVMAQASKEIAAFKKAMQE</sequence>
<dbReference type="AlphaFoldDB" id="A0A089LGE7"/>
<dbReference type="RefSeq" id="WP_042217179.1">
    <property type="nucleotide sequence ID" value="NZ_CP009285.1"/>
</dbReference>
<keyword evidence="3" id="KW-0472">Membrane</keyword>
<keyword evidence="1" id="KW-1003">Cell membrane</keyword>
<dbReference type="HOGENOM" id="CLU_031285_2_3_9"/>
<feature type="region of interest" description="Disordered" evidence="6">
    <location>
        <begin position="27"/>
        <end position="69"/>
    </location>
</feature>
<dbReference type="KEGG" id="pbd:PBOR_29410"/>
<protein>
    <recommendedName>
        <fullName evidence="10">ABC transporter substrate-binding protein</fullName>
    </recommendedName>
</protein>
<evidence type="ECO:0000256" key="7">
    <source>
        <dbReference type="SAM" id="SignalP"/>
    </source>
</evidence>
<dbReference type="PANTHER" id="PTHR43649:SF33">
    <property type="entry name" value="POLYGALACTURONAN_RHAMNOGALACTURONAN-BINDING PROTEIN YTCQ"/>
    <property type="match status" value="1"/>
</dbReference>
<keyword evidence="9" id="KW-1185">Reference proteome</keyword>
<keyword evidence="5" id="KW-0449">Lipoprotein</keyword>
<evidence type="ECO:0000256" key="6">
    <source>
        <dbReference type="SAM" id="MobiDB-lite"/>
    </source>
</evidence>
<keyword evidence="2 7" id="KW-0732">Signal</keyword>
<dbReference type="Proteomes" id="UP000029518">
    <property type="component" value="Chromosome"/>
</dbReference>